<comment type="caution">
    <text evidence="2">The sequence shown here is derived from an EMBL/GenBank/DDBJ whole genome shotgun (WGS) entry which is preliminary data.</text>
</comment>
<sequence>MWRHPARLIPCLLLLVFANSQGLSFFMNSTSNGASCGQLHCVAQINQTVYYPLLSLSIYNDTDYQDTVTLASVSQLDPHVQLGHNLSDLFNATGQVLENGDGVLIDLRLELNCYNGSFICELALLNTTGQYDVISRAILP</sequence>
<dbReference type="Proteomes" id="UP000678393">
    <property type="component" value="Unassembled WGS sequence"/>
</dbReference>
<accession>A0A8S3YGA7</accession>
<evidence type="ECO:0000313" key="2">
    <source>
        <dbReference type="EMBL" id="CAG5116209.1"/>
    </source>
</evidence>
<dbReference type="AlphaFoldDB" id="A0A8S3YGA7"/>
<feature type="signal peptide" evidence="1">
    <location>
        <begin position="1"/>
        <end position="22"/>
    </location>
</feature>
<feature type="chain" id="PRO_5035885356" description="Immunoglobulin V-set domain-containing protein" evidence="1">
    <location>
        <begin position="23"/>
        <end position="140"/>
    </location>
</feature>
<reference evidence="2" key="1">
    <citation type="submission" date="2021-04" db="EMBL/GenBank/DDBJ databases">
        <authorList>
            <consortium name="Molecular Ecology Group"/>
        </authorList>
    </citation>
    <scope>NUCLEOTIDE SEQUENCE</scope>
</reference>
<gene>
    <name evidence="2" type="ORF">CUNI_LOCUS1767</name>
</gene>
<evidence type="ECO:0008006" key="4">
    <source>
        <dbReference type="Google" id="ProtNLM"/>
    </source>
</evidence>
<proteinExistence type="predicted"/>
<dbReference type="EMBL" id="CAJHNH020000224">
    <property type="protein sequence ID" value="CAG5116209.1"/>
    <property type="molecule type" value="Genomic_DNA"/>
</dbReference>
<keyword evidence="3" id="KW-1185">Reference proteome</keyword>
<evidence type="ECO:0000256" key="1">
    <source>
        <dbReference type="SAM" id="SignalP"/>
    </source>
</evidence>
<organism evidence="2 3">
    <name type="scientific">Candidula unifasciata</name>
    <dbReference type="NCBI Taxonomy" id="100452"/>
    <lineage>
        <taxon>Eukaryota</taxon>
        <taxon>Metazoa</taxon>
        <taxon>Spiralia</taxon>
        <taxon>Lophotrochozoa</taxon>
        <taxon>Mollusca</taxon>
        <taxon>Gastropoda</taxon>
        <taxon>Heterobranchia</taxon>
        <taxon>Euthyneura</taxon>
        <taxon>Panpulmonata</taxon>
        <taxon>Eupulmonata</taxon>
        <taxon>Stylommatophora</taxon>
        <taxon>Helicina</taxon>
        <taxon>Helicoidea</taxon>
        <taxon>Geomitridae</taxon>
        <taxon>Candidula</taxon>
    </lineage>
</organism>
<name>A0A8S3YGA7_9EUPU</name>
<protein>
    <recommendedName>
        <fullName evidence="4">Immunoglobulin V-set domain-containing protein</fullName>
    </recommendedName>
</protein>
<evidence type="ECO:0000313" key="3">
    <source>
        <dbReference type="Proteomes" id="UP000678393"/>
    </source>
</evidence>
<keyword evidence="1" id="KW-0732">Signal</keyword>